<evidence type="ECO:0000256" key="13">
    <source>
        <dbReference type="ARBA" id="ARBA00023204"/>
    </source>
</evidence>
<dbReference type="InterPro" id="IPR027417">
    <property type="entry name" value="P-loop_NTPase"/>
</dbReference>
<dbReference type="PROSITE" id="PS51194">
    <property type="entry name" value="HELICASE_CTER"/>
    <property type="match status" value="1"/>
</dbReference>
<sequence>MSNGLSLPKYANMPFRPPRMAKQGDKRRGGDSTAGGETAVVREGGLGKSVKDQEQTGDGLKRPKRETKIFMVTYRKASNKKNKTWDGDGYGVLRSGEQLRVYNGDGKALGTYHWQADRAMSDVVFRCGAGWECQLDYEIKDEREFSAALDTVKGALAPEKKSPCRTTVQPGPGAGGNNTPTRVPLSKLFVGAKNTKFKPVMRSADAAIAAGSAASGRHCALFDKTQIDDPLVMNKAGDDEVEVVVDPILSKKLRQHQRTGIKFMYDCVRGLARSEKDDDRTVMILEYDSDVKGCLLADEMGLGKTCMTIALIWTLLKQHPRPSSVPCSQLGVALQGICQKVLVVCPVTLIGNWKKEFIKWLPMNRIGILTLSSKNTPEKDKNDVRNFLRVQRTYQVLILGYEKLLNVFSELDQAKSKLDLLICDEGHRLKNSSSKILKCLTDLEIERKVILTGTPIQNDLNEFYTIINFINPGILGTFAHFKRVYITPITRARDVNNKHNDQIVSLGESRSQDLIEITKKFILRRTSSIIADYLPPRTDIVVFCKPTQHQLDAFNQVLVGTRVDFQNMSFNSSLGLITLFKKICNSPSLVSSDSYFQSKVNGGTPALRIAQSTTSGKLKVLMSLLHQIAHRSDNEKVVVISNYTQTLDIIGNLMSSASLSYLRLDGSTPTKERDAIVNDFNRSQTIFGFLLSAKSGGVGLNLVGASRLILFDNDWNPSVDLQAMSRIHRDGQKKPCFIYRLVTTGCIDEKIFQRQLMKNNLSKKFLDDHCDDKSSDNVFEQEDLKDLFSVQSGTLSNTHDLLCSCEGSGEEFEDTNTPPPSSENTEGGKAKMTGWMRALDVKNIMDNSQKQQSALKATIMKKCLVGYRHINPRLMSDFGDHILERTLEEYPDSVTFAFVKRNK</sequence>
<evidence type="ECO:0000256" key="1">
    <source>
        <dbReference type="ARBA" id="ARBA00004123"/>
    </source>
</evidence>
<dbReference type="InterPro" id="IPR001650">
    <property type="entry name" value="Helicase_C-like"/>
</dbReference>
<dbReference type="EMBL" id="AE016820">
    <property type="protein sequence ID" value="AAS54279.2"/>
    <property type="molecule type" value="Genomic_DNA"/>
</dbReference>
<keyword evidence="8" id="KW-0347">Helicase</keyword>
<dbReference type="Pfam" id="PF00176">
    <property type="entry name" value="SNF2-rel_dom"/>
    <property type="match status" value="1"/>
</dbReference>
<evidence type="ECO:0000256" key="21">
    <source>
        <dbReference type="ARBA" id="ARBA00077864"/>
    </source>
</evidence>
<dbReference type="GeneID" id="4622748"/>
<evidence type="ECO:0000256" key="18">
    <source>
        <dbReference type="ARBA" id="ARBA00065350"/>
    </source>
</evidence>
<keyword evidence="10" id="KW-0832">Ubl conjugation</keyword>
<reference evidence="27" key="2">
    <citation type="journal article" date="2013" name="G3 (Bethesda)">
        <title>Genomes of Ashbya fungi isolated from insects reveal four mating-type loci, numerous translocations, lack of transposons, and distinct gene duplications.</title>
        <authorList>
            <person name="Dietrich F.S."/>
            <person name="Voegeli S."/>
            <person name="Kuo S."/>
            <person name="Philippsen P."/>
        </authorList>
    </citation>
    <scope>GENOME REANNOTATION</scope>
    <source>
        <strain evidence="27">ATCC 10895 / CBS 109.51 / FGSC 9923 / NRRL Y-1056</strain>
    </source>
</reference>
<feature type="domain" description="Helicase ATP-binding" evidence="24">
    <location>
        <begin position="285"/>
        <end position="473"/>
    </location>
</feature>
<feature type="region of interest" description="Disordered" evidence="23">
    <location>
        <begin position="1"/>
        <end position="64"/>
    </location>
</feature>
<comment type="similarity">
    <text evidence="2">Belongs to the SNF2/RAD54 helicase family.</text>
</comment>
<evidence type="ECO:0000256" key="11">
    <source>
        <dbReference type="ARBA" id="ARBA00023125"/>
    </source>
</evidence>
<evidence type="ECO:0000256" key="14">
    <source>
        <dbReference type="ARBA" id="ARBA00023242"/>
    </source>
</evidence>
<evidence type="ECO:0000256" key="19">
    <source>
        <dbReference type="ARBA" id="ARBA00072543"/>
    </source>
</evidence>
<keyword evidence="14" id="KW-0539">Nucleus</keyword>
<dbReference type="PROSITE" id="PS51192">
    <property type="entry name" value="HELICASE_ATP_BIND_1"/>
    <property type="match status" value="1"/>
</dbReference>
<evidence type="ECO:0000256" key="2">
    <source>
        <dbReference type="ARBA" id="ARBA00007025"/>
    </source>
</evidence>
<dbReference type="GO" id="GO:0005634">
    <property type="term" value="C:nucleus"/>
    <property type="evidence" value="ECO:0000318"/>
    <property type="project" value="GO_Central"/>
</dbReference>
<dbReference type="PANTHER" id="PTHR45629">
    <property type="entry name" value="SNF2/RAD54 FAMILY MEMBER"/>
    <property type="match status" value="1"/>
</dbReference>
<comment type="function">
    <text evidence="17">Involved in the recombinational repair of double-strand breaks (DSB) in DNA during mitosis and meiosis. Has DNA dependent ATPase activity. Promotes D-loop (displacement loop) formation with RAD51 recombinase. Modifies the topology of double-stranded DNA during the D-loop reaction to facilitate the invasion of the homologous duplex molecule by the initiating single-stranded DNA substrate. Required for adaptation from G2/M checkpoint arrest induced by a double strand break, by participating in monitoring the extent of single-stranded DNA produced by resection of DNA ends. This role is distinct from its roles in recombination. Promotes colocalization of RAD51 and DMC1 during meiotic recombination. Involved in crossover interference.</text>
</comment>
<dbReference type="InterPro" id="IPR038718">
    <property type="entry name" value="SNF2-like_sf"/>
</dbReference>
<comment type="subcellular location">
    <subcellularLocation>
        <location evidence="1">Nucleus</location>
    </subcellularLocation>
</comment>
<proteinExistence type="inferred from homology"/>
<evidence type="ECO:0000256" key="5">
    <source>
        <dbReference type="ARBA" id="ARBA00022741"/>
    </source>
</evidence>
<evidence type="ECO:0000256" key="17">
    <source>
        <dbReference type="ARBA" id="ARBA00060154"/>
    </source>
</evidence>
<dbReference type="InterPro" id="IPR049730">
    <property type="entry name" value="SNF2/RAD54-like_C"/>
</dbReference>
<evidence type="ECO:0000256" key="12">
    <source>
        <dbReference type="ARBA" id="ARBA00023172"/>
    </source>
</evidence>
<dbReference type="RefSeq" id="NP_986455.2">
    <property type="nucleotide sequence ID" value="NM_211517.2"/>
</dbReference>
<dbReference type="HOGENOM" id="CLU_000315_10_1_1"/>
<evidence type="ECO:0000256" key="20">
    <source>
        <dbReference type="ARBA" id="ARBA00076096"/>
    </source>
</evidence>
<keyword evidence="15" id="KW-0469">Meiosis</keyword>
<dbReference type="GO" id="GO:0016787">
    <property type="term" value="F:hydrolase activity"/>
    <property type="evidence" value="ECO:0007669"/>
    <property type="project" value="UniProtKB-KW"/>
</dbReference>
<evidence type="ECO:0000259" key="25">
    <source>
        <dbReference type="PROSITE" id="PS51194"/>
    </source>
</evidence>
<evidence type="ECO:0000313" key="26">
    <source>
        <dbReference type="EMBL" id="AAS54279.2"/>
    </source>
</evidence>
<dbReference type="GO" id="GO:0000724">
    <property type="term" value="P:double-strand break repair via homologous recombination"/>
    <property type="evidence" value="ECO:0000318"/>
    <property type="project" value="GO_Central"/>
</dbReference>
<dbReference type="OMA" id="FTIMYRK"/>
<evidence type="ECO:0000256" key="4">
    <source>
        <dbReference type="ARBA" id="ARBA00022499"/>
    </source>
</evidence>
<dbReference type="CDD" id="cd18004">
    <property type="entry name" value="DEXHc_RAD54"/>
    <property type="match status" value="1"/>
</dbReference>
<gene>
    <name evidence="26" type="ORF">AGOS_AGL212W</name>
</gene>
<keyword evidence="27" id="KW-1185">Reference proteome</keyword>
<evidence type="ECO:0000256" key="22">
    <source>
        <dbReference type="ARBA" id="ARBA00082011"/>
    </source>
</evidence>
<dbReference type="GO" id="GO:0015616">
    <property type="term" value="F:DNA translocase activity"/>
    <property type="evidence" value="ECO:0000318"/>
    <property type="project" value="GO_Central"/>
</dbReference>
<dbReference type="EC" id="3.6.4.12" evidence="3"/>
<dbReference type="GO" id="GO:0003677">
    <property type="term" value="F:DNA binding"/>
    <property type="evidence" value="ECO:0007669"/>
    <property type="project" value="UniProtKB-KW"/>
</dbReference>
<accession>Q751B8</accession>
<evidence type="ECO:0000256" key="8">
    <source>
        <dbReference type="ARBA" id="ARBA00022806"/>
    </source>
</evidence>
<dbReference type="SMART" id="SM00490">
    <property type="entry name" value="HELICc"/>
    <property type="match status" value="1"/>
</dbReference>
<reference evidence="26 27" key="1">
    <citation type="journal article" date="2004" name="Science">
        <title>The Ashbya gossypii genome as a tool for mapping the ancient Saccharomyces cerevisiae genome.</title>
        <authorList>
            <person name="Dietrich F.S."/>
            <person name="Voegeli S."/>
            <person name="Brachat S."/>
            <person name="Lerch A."/>
            <person name="Gates K."/>
            <person name="Steiner S."/>
            <person name="Mohr C."/>
            <person name="Pohlmann R."/>
            <person name="Luedi P."/>
            <person name="Choi S."/>
            <person name="Wing R.A."/>
            <person name="Flavier A."/>
            <person name="Gaffney T.D."/>
            <person name="Philippsen P."/>
        </authorList>
    </citation>
    <scope>NUCLEOTIDE SEQUENCE [LARGE SCALE GENOMIC DNA]</scope>
    <source>
        <strain evidence="27">ATCC 10895 / CBS 109.51 / FGSC 9923 / NRRL Y-1056</strain>
    </source>
</reference>
<evidence type="ECO:0000256" key="23">
    <source>
        <dbReference type="SAM" id="MobiDB-lite"/>
    </source>
</evidence>
<dbReference type="SUPFAM" id="SSF52540">
    <property type="entry name" value="P-loop containing nucleoside triphosphate hydrolases"/>
    <property type="match status" value="2"/>
</dbReference>
<dbReference type="Gene3D" id="1.20.120.850">
    <property type="entry name" value="SWI2/SNF2 ATPases, N-terminal domain"/>
    <property type="match status" value="1"/>
</dbReference>
<name>Q751B8_EREGS</name>
<comment type="subunit">
    <text evidence="18">Interacts with RAD51 and DMC1.</text>
</comment>
<dbReference type="SMART" id="SM00487">
    <property type="entry name" value="DEXDc"/>
    <property type="match status" value="1"/>
</dbReference>
<keyword evidence="9" id="KW-0067">ATP-binding</keyword>
<dbReference type="FunFam" id="3.40.50.10810:FF:000058">
    <property type="entry name" value="RDH54p DNA-dependent ATPase"/>
    <property type="match status" value="1"/>
</dbReference>
<dbReference type="Gene3D" id="3.40.50.10810">
    <property type="entry name" value="Tandem AAA-ATPase domain"/>
    <property type="match status" value="1"/>
</dbReference>
<keyword evidence="11" id="KW-0238">DNA-binding</keyword>
<dbReference type="GO" id="GO:0003678">
    <property type="term" value="F:DNA helicase activity"/>
    <property type="evidence" value="ECO:0007669"/>
    <property type="project" value="UniProtKB-EC"/>
</dbReference>
<evidence type="ECO:0000313" key="27">
    <source>
        <dbReference type="Proteomes" id="UP000000591"/>
    </source>
</evidence>
<dbReference type="FunCoup" id="Q751B8">
    <property type="interactions" value="63"/>
</dbReference>
<keyword evidence="13" id="KW-0234">DNA repair</keyword>
<keyword evidence="7" id="KW-0378">Hydrolase</keyword>
<feature type="region of interest" description="Disordered" evidence="23">
    <location>
        <begin position="809"/>
        <end position="829"/>
    </location>
</feature>
<feature type="region of interest" description="Disordered" evidence="23">
    <location>
        <begin position="160"/>
        <end position="180"/>
    </location>
</feature>
<evidence type="ECO:0000259" key="24">
    <source>
        <dbReference type="PROSITE" id="PS51192"/>
    </source>
</evidence>
<keyword evidence="4" id="KW-1017">Isopeptide bond</keyword>
<dbReference type="Gene3D" id="3.40.50.300">
    <property type="entry name" value="P-loop containing nucleotide triphosphate hydrolases"/>
    <property type="match status" value="1"/>
</dbReference>
<keyword evidence="6" id="KW-0227">DNA damage</keyword>
<evidence type="ECO:0000256" key="6">
    <source>
        <dbReference type="ARBA" id="ARBA00022763"/>
    </source>
</evidence>
<evidence type="ECO:0000256" key="3">
    <source>
        <dbReference type="ARBA" id="ARBA00012551"/>
    </source>
</evidence>
<dbReference type="InterPro" id="IPR014001">
    <property type="entry name" value="Helicase_ATP-bd"/>
</dbReference>
<dbReference type="STRING" id="284811.Q751B8"/>
<dbReference type="OrthoDB" id="413460at2759"/>
<dbReference type="eggNOG" id="KOG0390">
    <property type="taxonomic scope" value="Eukaryota"/>
</dbReference>
<dbReference type="CDD" id="cd18793">
    <property type="entry name" value="SF2_C_SNF"/>
    <property type="match status" value="1"/>
</dbReference>
<dbReference type="InParanoid" id="Q751B8"/>
<evidence type="ECO:0000256" key="10">
    <source>
        <dbReference type="ARBA" id="ARBA00022843"/>
    </source>
</evidence>
<dbReference type="GO" id="GO:0005524">
    <property type="term" value="F:ATP binding"/>
    <property type="evidence" value="ECO:0007669"/>
    <property type="project" value="InterPro"/>
</dbReference>
<comment type="catalytic activity">
    <reaction evidence="16">
        <text>ATP + H2O = ADP + phosphate + H(+)</text>
        <dbReference type="Rhea" id="RHEA:13065"/>
        <dbReference type="ChEBI" id="CHEBI:15377"/>
        <dbReference type="ChEBI" id="CHEBI:15378"/>
        <dbReference type="ChEBI" id="CHEBI:30616"/>
        <dbReference type="ChEBI" id="CHEBI:43474"/>
        <dbReference type="ChEBI" id="CHEBI:456216"/>
        <dbReference type="EC" id="3.6.4.12"/>
    </reaction>
</comment>
<dbReference type="KEGG" id="ago:AGOS_AGL212W"/>
<protein>
    <recommendedName>
        <fullName evidence="19">DNA repair and recombination protein RDH54</fullName>
        <ecNumber evidence="3">3.6.4.12</ecNumber>
    </recommendedName>
    <alternativeName>
        <fullName evidence="22">RAD homolog 54</fullName>
    </alternativeName>
    <alternativeName>
        <fullName evidence="21">Recombination factor TID1</fullName>
    </alternativeName>
    <alternativeName>
        <fullName evidence="20">Two hybrid interaction with DMC1 protein 1</fullName>
    </alternativeName>
</protein>
<organism evidence="26 27">
    <name type="scientific">Eremothecium gossypii (strain ATCC 10895 / CBS 109.51 / FGSC 9923 / NRRL Y-1056)</name>
    <name type="common">Yeast</name>
    <name type="synonym">Ashbya gossypii</name>
    <dbReference type="NCBI Taxonomy" id="284811"/>
    <lineage>
        <taxon>Eukaryota</taxon>
        <taxon>Fungi</taxon>
        <taxon>Dikarya</taxon>
        <taxon>Ascomycota</taxon>
        <taxon>Saccharomycotina</taxon>
        <taxon>Saccharomycetes</taxon>
        <taxon>Saccharomycetales</taxon>
        <taxon>Saccharomycetaceae</taxon>
        <taxon>Eremothecium</taxon>
    </lineage>
</organism>
<evidence type="ECO:0000256" key="7">
    <source>
        <dbReference type="ARBA" id="ARBA00022801"/>
    </source>
</evidence>
<dbReference type="AlphaFoldDB" id="Q751B8"/>
<evidence type="ECO:0000256" key="16">
    <source>
        <dbReference type="ARBA" id="ARBA00047995"/>
    </source>
</evidence>
<keyword evidence="12" id="KW-0233">DNA recombination</keyword>
<keyword evidence="5" id="KW-0547">Nucleotide-binding</keyword>
<feature type="domain" description="Helicase C-terminal" evidence="25">
    <location>
        <begin position="617"/>
        <end position="779"/>
    </location>
</feature>
<dbReference type="Pfam" id="PF00271">
    <property type="entry name" value="Helicase_C"/>
    <property type="match status" value="1"/>
</dbReference>
<dbReference type="PANTHER" id="PTHR45629:SF7">
    <property type="entry name" value="DNA EXCISION REPAIR PROTEIN ERCC-6-RELATED"/>
    <property type="match status" value="1"/>
</dbReference>
<dbReference type="Proteomes" id="UP000000591">
    <property type="component" value="Chromosome VII"/>
</dbReference>
<dbReference type="GO" id="GO:0007131">
    <property type="term" value="P:reciprocal meiotic recombination"/>
    <property type="evidence" value="ECO:0000318"/>
    <property type="project" value="GO_Central"/>
</dbReference>
<dbReference type="InterPro" id="IPR050496">
    <property type="entry name" value="SNF2_RAD54_helicase_repair"/>
</dbReference>
<dbReference type="InterPro" id="IPR000330">
    <property type="entry name" value="SNF2_N"/>
</dbReference>
<evidence type="ECO:0000256" key="9">
    <source>
        <dbReference type="ARBA" id="ARBA00022840"/>
    </source>
</evidence>
<evidence type="ECO:0000256" key="15">
    <source>
        <dbReference type="ARBA" id="ARBA00023254"/>
    </source>
</evidence>